<dbReference type="PROSITE" id="PS51192">
    <property type="entry name" value="HELICASE_ATP_BIND_1"/>
    <property type="match status" value="1"/>
</dbReference>
<evidence type="ECO:0000313" key="3">
    <source>
        <dbReference type="Proteomes" id="UP000199662"/>
    </source>
</evidence>
<organism evidence="2 3">
    <name type="scientific">Propionispira arboris</name>
    <dbReference type="NCBI Taxonomy" id="84035"/>
    <lineage>
        <taxon>Bacteria</taxon>
        <taxon>Bacillati</taxon>
        <taxon>Bacillota</taxon>
        <taxon>Negativicutes</taxon>
        <taxon>Selenomonadales</taxon>
        <taxon>Selenomonadaceae</taxon>
        <taxon>Propionispira</taxon>
    </lineage>
</organism>
<reference evidence="3" key="1">
    <citation type="submission" date="2016-10" db="EMBL/GenBank/DDBJ databases">
        <authorList>
            <person name="Varghese N."/>
            <person name="Submissions S."/>
        </authorList>
    </citation>
    <scope>NUCLEOTIDE SEQUENCE [LARGE SCALE GENOMIC DNA]</scope>
    <source>
        <strain evidence="3">DSM 2179</strain>
    </source>
</reference>
<keyword evidence="3" id="KW-1185">Reference proteome</keyword>
<dbReference type="GO" id="GO:0003677">
    <property type="term" value="F:DNA binding"/>
    <property type="evidence" value="ECO:0007669"/>
    <property type="project" value="InterPro"/>
</dbReference>
<accession>A0A1H6ZY49</accession>
<sequence length="839" mass="97636">MSTTLFRNNDSPMSYLKNTQYNVFDNSSVSEAIGNDWLYKWTPKTPVFISAQTGSGKNYFIENTLVPAILEHNQNTSFLPEKILILSNRIALGRQTKQRLAEKIDFLTDRHDKKYVPELENYSDKGFDNYFDFGNIKICSYQSLLGNQDLLNDKYAFVIIDECHFFFSDAKFNHITEHILQTITTRFKNSIRIYMSATLDDVIPCIIKKECLPNIASITDNSQIPLFANDADFTLDNPNTPLALYVKQVSLPFLFSKFCEKHIANNKDIYYSFPFPFSLPQISFRVGIPTPNFYFNLDLDSDSPNTFVSYSHNNKTIPLTPLYNKKNAVIYDITRNYDYIQPKYFSFSSSSKKNNENNKDNALHQYCPILGIIKTTLIEKPKEKWIVFVPSKKAGEFLKNELNKEAENTATFISMESKYSSNNHQDAIDADNYTQIVKTETFPAKVLISTSVIENGVNISDTAVKHIVIFLFDRTQFLQMLGRLRIDKTNRIQVNLYIPAYSSTYLKKIFSTKRRILNDLTDFDTMDPRERRNFHDRLIQQDSHIKNIFGLKKNEKLMYNHLAKINLLNESKFLEKIISKQPGTEPSLISDENIHIPESWNNLKPKELAQQLSDLEKSRNGNLSEDNPHLSFTDYSYLKKYEFFSNEIDKIETILTTNPPLKDLEDLQEKKTILISEQEKYRSIFNHKSQKYDATIDVTIIEQLVWIEQIASFNMKNYCSSPIQKQQVQQTKDSIEELIHFLDENAQPESKFKLQVDKKKIYLDYGMDSIKQNTFKNKFESLYKNAYGKRPEDKTKSAPYSLNKINKCLTDKSPDYHIEKSSFAVITQKKSTYWLLLKE</sequence>
<dbReference type="InterPro" id="IPR027417">
    <property type="entry name" value="P-loop_NTPase"/>
</dbReference>
<dbReference type="Proteomes" id="UP000199662">
    <property type="component" value="Unassembled WGS sequence"/>
</dbReference>
<gene>
    <name evidence="2" type="ORF">SAMN05660742_11026</name>
</gene>
<dbReference type="EMBL" id="FNZK01000010">
    <property type="protein sequence ID" value="SEJ54652.1"/>
    <property type="molecule type" value="Genomic_DNA"/>
</dbReference>
<dbReference type="RefSeq" id="WP_091831607.1">
    <property type="nucleotide sequence ID" value="NZ_FNZK01000010.1"/>
</dbReference>
<name>A0A1H6ZY49_9FIRM</name>
<dbReference type="InterPro" id="IPR014001">
    <property type="entry name" value="Helicase_ATP-bd"/>
</dbReference>
<feature type="domain" description="Helicase ATP-binding" evidence="1">
    <location>
        <begin position="38"/>
        <end position="217"/>
    </location>
</feature>
<dbReference type="GO" id="GO:0004386">
    <property type="term" value="F:helicase activity"/>
    <property type="evidence" value="ECO:0007669"/>
    <property type="project" value="UniProtKB-KW"/>
</dbReference>
<keyword evidence="2" id="KW-0347">Helicase</keyword>
<keyword evidence="2" id="KW-0378">Hydrolase</keyword>
<evidence type="ECO:0000313" key="2">
    <source>
        <dbReference type="EMBL" id="SEJ54652.1"/>
    </source>
</evidence>
<dbReference type="Pfam" id="PF04851">
    <property type="entry name" value="ResIII"/>
    <property type="match status" value="1"/>
</dbReference>
<dbReference type="GO" id="GO:0016787">
    <property type="term" value="F:hydrolase activity"/>
    <property type="evidence" value="ECO:0007669"/>
    <property type="project" value="InterPro"/>
</dbReference>
<dbReference type="AlphaFoldDB" id="A0A1H6ZY49"/>
<dbReference type="SUPFAM" id="SSF52540">
    <property type="entry name" value="P-loop containing nucleoside triphosphate hydrolases"/>
    <property type="match status" value="1"/>
</dbReference>
<dbReference type="Gene3D" id="3.40.50.300">
    <property type="entry name" value="P-loop containing nucleotide triphosphate hydrolases"/>
    <property type="match status" value="2"/>
</dbReference>
<keyword evidence="2" id="KW-0067">ATP-binding</keyword>
<dbReference type="Pfam" id="PF00271">
    <property type="entry name" value="Helicase_C"/>
    <property type="match status" value="1"/>
</dbReference>
<proteinExistence type="predicted"/>
<protein>
    <submittedName>
        <fullName evidence="2">Helicase conserved C-terminal domain-containing protein</fullName>
    </submittedName>
</protein>
<dbReference type="InterPro" id="IPR001650">
    <property type="entry name" value="Helicase_C-like"/>
</dbReference>
<dbReference type="InterPro" id="IPR006935">
    <property type="entry name" value="Helicase/UvrB_N"/>
</dbReference>
<dbReference type="STRING" id="84035.SAMN05660742_11026"/>
<dbReference type="GO" id="GO:0005524">
    <property type="term" value="F:ATP binding"/>
    <property type="evidence" value="ECO:0007669"/>
    <property type="project" value="InterPro"/>
</dbReference>
<evidence type="ECO:0000259" key="1">
    <source>
        <dbReference type="PROSITE" id="PS51192"/>
    </source>
</evidence>
<keyword evidence="2" id="KW-0547">Nucleotide-binding</keyword>
<dbReference type="SMART" id="SM00487">
    <property type="entry name" value="DEXDc"/>
    <property type="match status" value="1"/>
</dbReference>